<evidence type="ECO:0008006" key="4">
    <source>
        <dbReference type="Google" id="ProtNLM"/>
    </source>
</evidence>
<dbReference type="AlphaFoldDB" id="A0AA39Z9A6"/>
<sequence>MTMTLIKFPLEILLQVCELLGDTHESSLLSFALTNKYCYSIASRLLFRTITFNITTLSRFRNDIRQCIRILRRDKAFQHVHRLVLSGCYDTFKLHKPSEDETEIDEGHAKPFNLHGWNLGPPLSVNWDVRHKRLRGIPDHSDFTNEIYAAKAAVNDVYEDDARWTPLADLIGLLPALDDLIYECPTQFPPCLLQALHTSPNDRVARLHLHTFKLRMLGRVDLATPVGATRDAHELALIKSPCLHAIWLSDRDERLTPEQEGESRLVGRQFDALEQILGNEGLAPNLREIRRKVTHSSSFDYLQPRPYTSGWLPKEVGPRSGKQQPAALRHLQLDCSMSHHQILGFQIHRWARLANLRSLETLELTTHVTECGLDAILSLDFPALRTLSFRCARDPDIGYHSKVKRFLARLPRLESLWIRGWDWSLASLAPDLDNGTTNDKDTSPTMAILRTLSPELLHQVCELLYEEHRPSLVSFALASKQCHAIAGAYLFRRLTFNITTPTGLQKHTAKCIEILQRNHAFQHVRCVVLVGFYDEGFGMYERPDPPFPFGRDEYRDEHVEMLWNTAPAPSLEWEVNNARLHGIPDYSKLDWRRVPISNTPASEAYDMDEPWDPMAKLISRLPGLREVIYQCPVQFPPCLLQALHNKMPQTIPRLHLRTFELRVLNDTTTADTDLDPHELALITSPCVRRIWLMDINNRGRNATMDPKKQDVFCRVMRNRVLVPNLDGVCLVEHQGFLPDNSSHNIVVTMLKKAAKEKTCIRLKELFLDCAYLNDITTLGNALDLSLLRVLHLTKMHQANALDALETSSLPMLRDLSIECTFSPVVLWDAYDKVRQFVRRFGNLESLRVRGWDWSMASFSAWSGDITPFETVRSLWLEGEKEGEIASSIQSDLEIRCLGYIYPGVEVLSLPIRRSKGDMNEVLLYEAIARGFPKLKRLALTLEALVAHVDPPPQAPSSAALAPTLALAPTYPTTISGFGLGVNAPVPDQWLDRQENITSLLPSPNNYTHQVPFEDQPARGLFHFLNGEILDFFVNLALDDKLAREIFNKISSSYHTVSRLETMMVRTKASLRHRSRPPSPEEAYHGRVPGTGHRYGQPVYQERLMEFIYGLERQWRVESLLCDDSGEKVRVKELGPRADGWRGMVMQPLPANEGDPTLKLFRMLWPVKKEGSKGWWEDWESRGLETWKAPRQLK</sequence>
<evidence type="ECO:0000313" key="3">
    <source>
        <dbReference type="Proteomes" id="UP001174997"/>
    </source>
</evidence>
<gene>
    <name evidence="2" type="ORF">QBC41DRAFT_230201</name>
</gene>
<dbReference type="Proteomes" id="UP001174997">
    <property type="component" value="Unassembled WGS sequence"/>
</dbReference>
<protein>
    <recommendedName>
        <fullName evidence="4">F-box domain-containing protein</fullName>
    </recommendedName>
</protein>
<dbReference type="SUPFAM" id="SSF52058">
    <property type="entry name" value="L domain-like"/>
    <property type="match status" value="1"/>
</dbReference>
<accession>A0AA39Z9A6</accession>
<feature type="region of interest" description="Disordered" evidence="1">
    <location>
        <begin position="1069"/>
        <end position="1089"/>
    </location>
</feature>
<organism evidence="2 3">
    <name type="scientific">Cercophora samala</name>
    <dbReference type="NCBI Taxonomy" id="330535"/>
    <lineage>
        <taxon>Eukaryota</taxon>
        <taxon>Fungi</taxon>
        <taxon>Dikarya</taxon>
        <taxon>Ascomycota</taxon>
        <taxon>Pezizomycotina</taxon>
        <taxon>Sordariomycetes</taxon>
        <taxon>Sordariomycetidae</taxon>
        <taxon>Sordariales</taxon>
        <taxon>Lasiosphaeriaceae</taxon>
        <taxon>Cercophora</taxon>
    </lineage>
</organism>
<comment type="caution">
    <text evidence="2">The sequence shown here is derived from an EMBL/GenBank/DDBJ whole genome shotgun (WGS) entry which is preliminary data.</text>
</comment>
<keyword evidence="3" id="KW-1185">Reference proteome</keyword>
<evidence type="ECO:0000256" key="1">
    <source>
        <dbReference type="SAM" id="MobiDB-lite"/>
    </source>
</evidence>
<evidence type="ECO:0000313" key="2">
    <source>
        <dbReference type="EMBL" id="KAK0666623.1"/>
    </source>
</evidence>
<dbReference type="EMBL" id="JAULSY010000085">
    <property type="protein sequence ID" value="KAK0666623.1"/>
    <property type="molecule type" value="Genomic_DNA"/>
</dbReference>
<name>A0AA39Z9A6_9PEZI</name>
<reference evidence="2" key="1">
    <citation type="submission" date="2023-06" db="EMBL/GenBank/DDBJ databases">
        <title>Genome-scale phylogeny and comparative genomics of the fungal order Sordariales.</title>
        <authorList>
            <consortium name="Lawrence Berkeley National Laboratory"/>
            <person name="Hensen N."/>
            <person name="Bonometti L."/>
            <person name="Westerberg I."/>
            <person name="Brannstrom I.O."/>
            <person name="Guillou S."/>
            <person name="Cros-Aarteil S."/>
            <person name="Calhoun S."/>
            <person name="Haridas S."/>
            <person name="Kuo A."/>
            <person name="Mondo S."/>
            <person name="Pangilinan J."/>
            <person name="Riley R."/>
            <person name="Labutti K."/>
            <person name="Andreopoulos B."/>
            <person name="Lipzen A."/>
            <person name="Chen C."/>
            <person name="Yanf M."/>
            <person name="Daum C."/>
            <person name="Ng V."/>
            <person name="Clum A."/>
            <person name="Steindorff A."/>
            <person name="Ohm R."/>
            <person name="Martin F."/>
            <person name="Silar P."/>
            <person name="Natvig D."/>
            <person name="Lalanne C."/>
            <person name="Gautier V."/>
            <person name="Ament-Velasquez S.L."/>
            <person name="Kruys A."/>
            <person name="Hutchinson M.I."/>
            <person name="Powell A.J."/>
            <person name="Barry K."/>
            <person name="Miller A.N."/>
            <person name="Grigoriev I.V."/>
            <person name="Debuchy R."/>
            <person name="Gladieux P."/>
            <person name="Thoren M.H."/>
            <person name="Johannesson H."/>
        </authorList>
    </citation>
    <scope>NUCLEOTIDE SEQUENCE</scope>
    <source>
        <strain evidence="2">CBS 307.81</strain>
    </source>
</reference>
<proteinExistence type="predicted"/>